<dbReference type="GO" id="GO:0008237">
    <property type="term" value="F:metallopeptidase activity"/>
    <property type="evidence" value="ECO:0007669"/>
    <property type="project" value="InterPro"/>
</dbReference>
<keyword evidence="2" id="KW-0396">Initiation factor</keyword>
<evidence type="ECO:0000256" key="2">
    <source>
        <dbReference type="ARBA" id="ARBA00022540"/>
    </source>
</evidence>
<dbReference type="PANTHER" id="PTHR10410">
    <property type="entry name" value="EUKARYOTIC TRANSLATION INITIATION FACTOR 3 -RELATED"/>
    <property type="match status" value="1"/>
</dbReference>
<keyword evidence="3" id="KW-0648">Protein biosynthesis</keyword>
<evidence type="ECO:0000313" key="6">
    <source>
        <dbReference type="Proteomes" id="UP000887561"/>
    </source>
</evidence>
<evidence type="ECO:0000313" key="7">
    <source>
        <dbReference type="WBParaSite" id="scaffold51037_cov305.g25182"/>
    </source>
</evidence>
<keyword evidence="1" id="KW-0963">Cytoplasm</keyword>
<evidence type="ECO:0000256" key="4">
    <source>
        <dbReference type="SAM" id="MobiDB-lite"/>
    </source>
</evidence>
<proteinExistence type="predicted"/>
<evidence type="ECO:0000259" key="5">
    <source>
        <dbReference type="SMART" id="SM00232"/>
    </source>
</evidence>
<dbReference type="Pfam" id="PF19445">
    <property type="entry name" value="eIF3h_C"/>
    <property type="match status" value="1"/>
</dbReference>
<dbReference type="InterPro" id="IPR000555">
    <property type="entry name" value="JAMM/MPN+_dom"/>
</dbReference>
<dbReference type="Gene3D" id="3.40.140.10">
    <property type="entry name" value="Cytidine Deaminase, domain 2"/>
    <property type="match status" value="1"/>
</dbReference>
<dbReference type="InterPro" id="IPR045810">
    <property type="entry name" value="eIF3h_C"/>
</dbReference>
<accession>A0A915MV06</accession>
<reference evidence="7" key="1">
    <citation type="submission" date="2022-11" db="UniProtKB">
        <authorList>
            <consortium name="WormBaseParasite"/>
        </authorList>
    </citation>
    <scope>IDENTIFICATION</scope>
</reference>
<dbReference type="WBParaSite" id="scaffold51037_cov305.g25182">
    <property type="protein sequence ID" value="scaffold51037_cov305.g25182"/>
    <property type="gene ID" value="scaffold51037_cov305.g25182"/>
</dbReference>
<dbReference type="GO" id="GO:0005852">
    <property type="term" value="C:eukaryotic translation initiation factor 3 complex"/>
    <property type="evidence" value="ECO:0007669"/>
    <property type="project" value="InterPro"/>
</dbReference>
<feature type="compositionally biased region" description="Low complexity" evidence="4">
    <location>
        <begin position="394"/>
        <end position="409"/>
    </location>
</feature>
<dbReference type="InterPro" id="IPR050242">
    <property type="entry name" value="JAMM_MPN+_peptidase_M67A"/>
</dbReference>
<evidence type="ECO:0000256" key="1">
    <source>
        <dbReference type="ARBA" id="ARBA00022490"/>
    </source>
</evidence>
<feature type="domain" description="JAB1/MPN/MOV34 metalloenzyme" evidence="5">
    <location>
        <begin position="20"/>
        <end position="204"/>
    </location>
</feature>
<keyword evidence="6" id="KW-1185">Reference proteome</keyword>
<dbReference type="CDD" id="cd08065">
    <property type="entry name" value="MPN_eIF3h"/>
    <property type="match status" value="1"/>
</dbReference>
<feature type="region of interest" description="Disordered" evidence="4">
    <location>
        <begin position="390"/>
        <end position="409"/>
    </location>
</feature>
<organism evidence="6 7">
    <name type="scientific">Meloidogyne javanica</name>
    <name type="common">Root-knot nematode worm</name>
    <dbReference type="NCBI Taxonomy" id="6303"/>
    <lineage>
        <taxon>Eukaryota</taxon>
        <taxon>Metazoa</taxon>
        <taxon>Ecdysozoa</taxon>
        <taxon>Nematoda</taxon>
        <taxon>Chromadorea</taxon>
        <taxon>Rhabditida</taxon>
        <taxon>Tylenchina</taxon>
        <taxon>Tylenchomorpha</taxon>
        <taxon>Tylenchoidea</taxon>
        <taxon>Meloidogynidae</taxon>
        <taxon>Meloidogyninae</taxon>
        <taxon>Meloidogyne</taxon>
        <taxon>Meloidogyne incognita group</taxon>
    </lineage>
</organism>
<name>A0A915MV06_MELJA</name>
<protein>
    <submittedName>
        <fullName evidence="7">JAB1/MPN/MOV34 metalloenzyme domain-containing protein</fullName>
    </submittedName>
</protein>
<dbReference type="SMART" id="SM00232">
    <property type="entry name" value="JAB_MPN"/>
    <property type="match status" value="1"/>
</dbReference>
<evidence type="ECO:0000256" key="3">
    <source>
        <dbReference type="ARBA" id="ARBA00022917"/>
    </source>
</evidence>
<dbReference type="GO" id="GO:0003743">
    <property type="term" value="F:translation initiation factor activity"/>
    <property type="evidence" value="ECO:0007669"/>
    <property type="project" value="UniProtKB-KW"/>
</dbReference>
<dbReference type="AlphaFoldDB" id="A0A915MV06"/>
<dbReference type="InterPro" id="IPR027524">
    <property type="entry name" value="eIF3h"/>
</dbReference>
<dbReference type="Pfam" id="PF01398">
    <property type="entry name" value="JAB"/>
    <property type="match status" value="1"/>
</dbReference>
<dbReference type="Proteomes" id="UP000887561">
    <property type="component" value="Unplaced"/>
</dbReference>
<sequence>MSFSATSFPTLNFDQPLIDFVQLDSLVVMKIVKHGDIEFYAGMSKVAGETCQGILTGLISIEEKEKKLEITNCFSTSRPDILADGDDGSPHDPAAYQDTKDTEVIEMLKRFRCNDDNNFIYLSNRLYTGFFDIFCFDFNTMMNIDYELVGFYQAHPFGVCFNIDMFFSLVDYQSSQQNAVVLIYDPIRTRQGNLTIRAYRLSRKALELANIGDWSPEVTKQAGLNFSNFFEELPIVVKNSHLINVLLAELALSSRGKKTNTVVLELGTKRALERSVKASMGTVDELNKAVNAYGRYMTEKQKYDAIYASMMQKRAVENEARLARGEPPISIEEIKKQIKQPQMQTKNGMLDLFLGALDANAYASFQIAAANENMTKLHLSQALCNQQMSGSGVGVPSLSSLGGSSSERR</sequence>